<dbReference type="NCBIfam" id="TIGR00229">
    <property type="entry name" value="sensory_box"/>
    <property type="match status" value="2"/>
</dbReference>
<dbReference type="Gene3D" id="3.30.450.20">
    <property type="entry name" value="PAS domain"/>
    <property type="match status" value="2"/>
</dbReference>
<dbReference type="Gene3D" id="1.10.287.130">
    <property type="match status" value="1"/>
</dbReference>
<evidence type="ECO:0000313" key="3">
    <source>
        <dbReference type="Proteomes" id="UP001236507"/>
    </source>
</evidence>
<gene>
    <name evidence="2" type="ORF">QM524_12450</name>
</gene>
<dbReference type="RefSeq" id="WP_095164780.1">
    <property type="nucleotide sequence ID" value="NZ_JASHIF010000009.1"/>
</dbReference>
<organism evidence="2 3">
    <name type="scientific">Flectobacillus roseus</name>
    <dbReference type="NCBI Taxonomy" id="502259"/>
    <lineage>
        <taxon>Bacteria</taxon>
        <taxon>Pseudomonadati</taxon>
        <taxon>Bacteroidota</taxon>
        <taxon>Cytophagia</taxon>
        <taxon>Cytophagales</taxon>
        <taxon>Flectobacillaceae</taxon>
        <taxon>Flectobacillus</taxon>
    </lineage>
</organism>
<dbReference type="Pfam" id="PF00989">
    <property type="entry name" value="PAS"/>
    <property type="match status" value="1"/>
</dbReference>
<dbReference type="PANTHER" id="PTHR44757">
    <property type="entry name" value="DIGUANYLATE CYCLASE DGCP"/>
    <property type="match status" value="1"/>
</dbReference>
<dbReference type="InterPro" id="IPR013767">
    <property type="entry name" value="PAS_fold"/>
</dbReference>
<comment type="caution">
    <text evidence="2">The sequence shown here is derived from an EMBL/GenBank/DDBJ whole genome shotgun (WGS) entry which is preliminary data.</text>
</comment>
<protein>
    <submittedName>
        <fullName evidence="2">PAS domain S-box protein</fullName>
    </submittedName>
</protein>
<evidence type="ECO:0000313" key="2">
    <source>
        <dbReference type="EMBL" id="MDI9860023.1"/>
    </source>
</evidence>
<feature type="domain" description="PAS" evidence="1">
    <location>
        <begin position="135"/>
        <end position="187"/>
    </location>
</feature>
<reference evidence="2 3" key="1">
    <citation type="submission" date="2023-05" db="EMBL/GenBank/DDBJ databases">
        <title>Novel species of genus Flectobacillus isolated from stream in China.</title>
        <authorList>
            <person name="Lu H."/>
        </authorList>
    </citation>
    <scope>NUCLEOTIDE SEQUENCE [LARGE SCALE GENOMIC DNA]</scope>
    <source>
        <strain evidence="2 3">KCTC 42575</strain>
    </source>
</reference>
<dbReference type="InterPro" id="IPR000014">
    <property type="entry name" value="PAS"/>
</dbReference>
<dbReference type="InterPro" id="IPR052155">
    <property type="entry name" value="Biofilm_reg_signaling"/>
</dbReference>
<dbReference type="PANTHER" id="PTHR44757:SF2">
    <property type="entry name" value="BIOFILM ARCHITECTURE MAINTENANCE PROTEIN MBAA"/>
    <property type="match status" value="1"/>
</dbReference>
<dbReference type="Proteomes" id="UP001236507">
    <property type="component" value="Unassembled WGS sequence"/>
</dbReference>
<dbReference type="CDD" id="cd00130">
    <property type="entry name" value="PAS"/>
    <property type="match status" value="1"/>
</dbReference>
<sequence>MLNTSEIPLIDTLKAILDSSPENFVLISANHTILLFNRTLQEMISGYFNTDIQIGDDYRNYVLESTQNLYAESFQKALEGEIIIIQDEAVVGNTTVWFEYKMNPVYDVNNQLIGIALYIKNINAQKRAEISRYESEMKFRRIIETAPIAILIVDSQMTITLCNPETEKIFGYNHEEMINQHIDLLIPARFKQNHHQHTEEYLQSPRMYQMGAGRFIPSVTKDGKELIVEVSLNSFIVNGKQLVLAMIQDVTARIQNEIQLKEQVQILEKIAWQHSHEIRRPVANIKGLIDLINMDYEAVQSIPNWSYLEQEVESLDHIIHKIVADTYREFRGK</sequence>
<keyword evidence="3" id="KW-1185">Reference proteome</keyword>
<dbReference type="SUPFAM" id="SSF55785">
    <property type="entry name" value="PYP-like sensor domain (PAS domain)"/>
    <property type="match status" value="2"/>
</dbReference>
<name>A0ABT6YA80_9BACT</name>
<dbReference type="SMART" id="SM00091">
    <property type="entry name" value="PAS"/>
    <property type="match status" value="2"/>
</dbReference>
<evidence type="ECO:0000259" key="1">
    <source>
        <dbReference type="PROSITE" id="PS50112"/>
    </source>
</evidence>
<accession>A0ABT6YA80</accession>
<dbReference type="EMBL" id="JASHIF010000009">
    <property type="protein sequence ID" value="MDI9860023.1"/>
    <property type="molecule type" value="Genomic_DNA"/>
</dbReference>
<dbReference type="PROSITE" id="PS50112">
    <property type="entry name" value="PAS"/>
    <property type="match status" value="1"/>
</dbReference>
<dbReference type="InterPro" id="IPR036097">
    <property type="entry name" value="HisK_dim/P_sf"/>
</dbReference>
<dbReference type="InterPro" id="IPR035965">
    <property type="entry name" value="PAS-like_dom_sf"/>
</dbReference>
<dbReference type="SUPFAM" id="SSF47384">
    <property type="entry name" value="Homodimeric domain of signal transducing histidine kinase"/>
    <property type="match status" value="1"/>
</dbReference>
<proteinExistence type="predicted"/>